<evidence type="ECO:0000256" key="6">
    <source>
        <dbReference type="ARBA" id="ARBA00022679"/>
    </source>
</evidence>
<comment type="caution">
    <text evidence="12">Lacks conserved residue(s) required for the propagation of feature annotation.</text>
</comment>
<dbReference type="NCBIfam" id="NF003764">
    <property type="entry name" value="PRK05355.1"/>
    <property type="match status" value="1"/>
</dbReference>
<proteinExistence type="inferred from homology"/>
<dbReference type="GO" id="GO:0005737">
    <property type="term" value="C:cytoplasm"/>
    <property type="evidence" value="ECO:0007669"/>
    <property type="project" value="UniProtKB-SubCell"/>
</dbReference>
<dbReference type="InterPro" id="IPR015422">
    <property type="entry name" value="PyrdxlP-dep_Trfase_small"/>
</dbReference>
<keyword evidence="6 12" id="KW-0808">Transferase</keyword>
<dbReference type="Proteomes" id="UP001155483">
    <property type="component" value="Unassembled WGS sequence"/>
</dbReference>
<dbReference type="GO" id="GO:0008615">
    <property type="term" value="P:pyridoxine biosynthetic process"/>
    <property type="evidence" value="ECO:0007669"/>
    <property type="project" value="UniProtKB-UniRule"/>
</dbReference>
<feature type="binding site" evidence="12">
    <location>
        <position position="158"/>
    </location>
    <ligand>
        <name>pyridoxal 5'-phosphate</name>
        <dbReference type="ChEBI" id="CHEBI:597326"/>
    </ligand>
</feature>
<feature type="binding site" evidence="12">
    <location>
        <begin position="245"/>
        <end position="246"/>
    </location>
    <ligand>
        <name>pyridoxal 5'-phosphate</name>
        <dbReference type="ChEBI" id="CHEBI:597326"/>
    </ligand>
</feature>
<keyword evidence="4 12" id="KW-0032">Aminotransferase</keyword>
<protein>
    <recommendedName>
        <fullName evidence="12">Phosphoserine aminotransferase</fullName>
        <ecNumber evidence="12">2.6.1.52</ecNumber>
    </recommendedName>
    <alternativeName>
        <fullName evidence="12">Phosphohydroxythreonine aminotransferase</fullName>
        <shortName evidence="12">PSAT</shortName>
    </alternativeName>
</protein>
<comment type="function">
    <text evidence="12">Catalyzes the reversible conversion of 3-phosphohydroxypyruvate to phosphoserine and of 3-hydroxy-2-oxo-4-phosphonooxybutanoate to phosphohydroxythreonine.</text>
</comment>
<dbReference type="AlphaFoldDB" id="A0A9X2XNP1"/>
<feature type="binding site" evidence="12">
    <location>
        <position position="110"/>
    </location>
    <ligand>
        <name>pyridoxal 5'-phosphate</name>
        <dbReference type="ChEBI" id="CHEBI:597326"/>
    </ligand>
</feature>
<keyword evidence="12" id="KW-0963">Cytoplasm</keyword>
<comment type="pathway">
    <text evidence="2 12 13">Amino-acid biosynthesis; L-serine biosynthesis; L-serine from 3-phospho-D-glycerate: step 2/3.</text>
</comment>
<comment type="catalytic activity">
    <reaction evidence="10 12">
        <text>4-(phosphooxy)-L-threonine + 2-oxoglutarate = (R)-3-hydroxy-2-oxo-4-phosphooxybutanoate + L-glutamate</text>
        <dbReference type="Rhea" id="RHEA:16573"/>
        <dbReference type="ChEBI" id="CHEBI:16810"/>
        <dbReference type="ChEBI" id="CHEBI:29985"/>
        <dbReference type="ChEBI" id="CHEBI:58452"/>
        <dbReference type="ChEBI" id="CHEBI:58538"/>
        <dbReference type="EC" id="2.6.1.52"/>
    </reaction>
</comment>
<evidence type="ECO:0000256" key="7">
    <source>
        <dbReference type="ARBA" id="ARBA00022898"/>
    </source>
</evidence>
<comment type="catalytic activity">
    <reaction evidence="11 12 13">
        <text>O-phospho-L-serine + 2-oxoglutarate = 3-phosphooxypyruvate + L-glutamate</text>
        <dbReference type="Rhea" id="RHEA:14329"/>
        <dbReference type="ChEBI" id="CHEBI:16810"/>
        <dbReference type="ChEBI" id="CHEBI:18110"/>
        <dbReference type="ChEBI" id="CHEBI:29985"/>
        <dbReference type="ChEBI" id="CHEBI:57524"/>
        <dbReference type="EC" id="2.6.1.52"/>
    </reaction>
</comment>
<evidence type="ECO:0000256" key="12">
    <source>
        <dbReference type="HAMAP-Rule" id="MF_00160"/>
    </source>
</evidence>
<sequence length="368" mass="40728">MNTAEQVQKATKHNFGAGPGILPKEVFEEASQAVLNFNNSGLSILEIGHRTKLFQPVMDEAVALAKELMNLDADHEVLFLQGGASTQFYQVPMNLLDEKAVASFTDTGVWATKAIKEAKLFGGVEVVCSSKESNYTYIPKKFDVNPASVYLHLTSNNTIFGTQWQDFTPFYEKNLPLVADMSSDILSRQMDFNKFDLIYAGAQKNIGAAGVTMVVVNKNILGKVSRKLPTMVDYRNHIENGSMLNTPPVFAVYVCMLTLRWLKSKGGVAAIEKENDRKAQLFYDTLDSFPIFKGTTAKEDRSKMNACFVMEDPALEKEFAAICEQEGMVGVKGHRSVGGFRVSMYNALPYESVVALTDVMRNFAISKG</sequence>
<dbReference type="Gene3D" id="3.90.1150.10">
    <property type="entry name" value="Aspartate Aminotransferase, domain 1"/>
    <property type="match status" value="1"/>
</dbReference>
<keyword evidence="7 12" id="KW-0663">Pyridoxal phosphate</keyword>
<dbReference type="PROSITE" id="PS00595">
    <property type="entry name" value="AA_TRANSFER_CLASS_5"/>
    <property type="match status" value="1"/>
</dbReference>
<accession>A0A9X2XNP1</accession>
<comment type="subunit">
    <text evidence="12">Homodimer.</text>
</comment>
<gene>
    <name evidence="12 15" type="primary">serC</name>
    <name evidence="15" type="ORF">OCK74_06425</name>
</gene>
<dbReference type="FunFam" id="3.90.1150.10:FF:000006">
    <property type="entry name" value="Phosphoserine aminotransferase"/>
    <property type="match status" value="1"/>
</dbReference>
<feature type="binding site" evidence="12">
    <location>
        <position position="203"/>
    </location>
    <ligand>
        <name>pyridoxal 5'-phosphate</name>
        <dbReference type="ChEBI" id="CHEBI:597326"/>
    </ligand>
</feature>
<dbReference type="PIRSF" id="PIRSF000525">
    <property type="entry name" value="SerC"/>
    <property type="match status" value="1"/>
</dbReference>
<name>A0A9X2XNP1_9BACT</name>
<keyword evidence="8 12" id="KW-0664">Pyridoxine biosynthesis</keyword>
<reference evidence="15" key="2">
    <citation type="submission" date="2023-04" db="EMBL/GenBank/DDBJ databases">
        <title>Paracnuella aquatica gen. nov., sp. nov., a member of the family Chitinophagaceae isolated from a hot spring.</title>
        <authorList>
            <person name="Wang C."/>
        </authorList>
    </citation>
    <scope>NUCLEOTIDE SEQUENCE</scope>
    <source>
        <strain evidence="15">LB-8</strain>
    </source>
</reference>
<keyword evidence="5 12" id="KW-0028">Amino-acid biosynthesis</keyword>
<evidence type="ECO:0000256" key="5">
    <source>
        <dbReference type="ARBA" id="ARBA00022605"/>
    </source>
</evidence>
<comment type="similarity">
    <text evidence="3 12">Belongs to the class-V pyridoxal-phosphate-dependent aminotransferase family. SerC subfamily.</text>
</comment>
<keyword evidence="9 12" id="KW-0718">Serine biosynthesis</keyword>
<evidence type="ECO:0000256" key="13">
    <source>
        <dbReference type="RuleBase" id="RU004505"/>
    </source>
</evidence>
<dbReference type="NCBIfam" id="TIGR01364">
    <property type="entry name" value="serC_1"/>
    <property type="match status" value="1"/>
</dbReference>
<organism evidence="15 16">
    <name type="scientific">Paraflavisolibacter caeni</name>
    <dbReference type="NCBI Taxonomy" id="2982496"/>
    <lineage>
        <taxon>Bacteria</taxon>
        <taxon>Pseudomonadati</taxon>
        <taxon>Bacteroidota</taxon>
        <taxon>Chitinophagia</taxon>
        <taxon>Chitinophagales</taxon>
        <taxon>Chitinophagaceae</taxon>
        <taxon>Paraflavisolibacter</taxon>
    </lineage>
</organism>
<dbReference type="FunFam" id="3.40.640.10:FF:000010">
    <property type="entry name" value="Phosphoserine aminotransferase"/>
    <property type="match status" value="1"/>
</dbReference>
<reference evidence="15" key="1">
    <citation type="submission" date="2022-09" db="EMBL/GenBank/DDBJ databases">
        <authorList>
            <person name="Yuan C."/>
            <person name="Ke Z."/>
        </authorList>
    </citation>
    <scope>NUCLEOTIDE SEQUENCE</scope>
    <source>
        <strain evidence="15">LB-8</strain>
    </source>
</reference>
<dbReference type="InterPro" id="IPR015424">
    <property type="entry name" value="PyrdxlP-dep_Trfase"/>
</dbReference>
<keyword evidence="16" id="KW-1185">Reference proteome</keyword>
<dbReference type="EMBL" id="JAOTIF010000002">
    <property type="protein sequence ID" value="MCU7548744.1"/>
    <property type="molecule type" value="Genomic_DNA"/>
</dbReference>
<comment type="pathway">
    <text evidence="1 12">Cofactor biosynthesis; pyridoxine 5'-phosphate biosynthesis; pyridoxine 5'-phosphate from D-erythrose 4-phosphate: step 3/5.</text>
</comment>
<dbReference type="InterPro" id="IPR000192">
    <property type="entry name" value="Aminotrans_V_dom"/>
</dbReference>
<dbReference type="SUPFAM" id="SSF53383">
    <property type="entry name" value="PLP-dependent transferases"/>
    <property type="match status" value="1"/>
</dbReference>
<dbReference type="EC" id="2.6.1.52" evidence="12"/>
<evidence type="ECO:0000256" key="4">
    <source>
        <dbReference type="ARBA" id="ARBA00022576"/>
    </source>
</evidence>
<dbReference type="InterPro" id="IPR022278">
    <property type="entry name" value="Pser_aminoTfrase"/>
</dbReference>
<dbReference type="HAMAP" id="MF_00160">
    <property type="entry name" value="SerC_aminotrans_5"/>
    <property type="match status" value="1"/>
</dbReference>
<dbReference type="Pfam" id="PF00266">
    <property type="entry name" value="Aminotran_5"/>
    <property type="match status" value="1"/>
</dbReference>
<dbReference type="GO" id="GO:0030170">
    <property type="term" value="F:pyridoxal phosphate binding"/>
    <property type="evidence" value="ECO:0007669"/>
    <property type="project" value="UniProtKB-UniRule"/>
</dbReference>
<evidence type="ECO:0000259" key="14">
    <source>
        <dbReference type="Pfam" id="PF00266"/>
    </source>
</evidence>
<evidence type="ECO:0000256" key="3">
    <source>
        <dbReference type="ARBA" id="ARBA00006904"/>
    </source>
</evidence>
<feature type="binding site" evidence="12">
    <location>
        <position position="50"/>
    </location>
    <ligand>
        <name>L-glutamate</name>
        <dbReference type="ChEBI" id="CHEBI:29985"/>
    </ligand>
</feature>
<comment type="caution">
    <text evidence="15">The sequence shown here is derived from an EMBL/GenBank/DDBJ whole genome shotgun (WGS) entry which is preliminary data.</text>
</comment>
<dbReference type="Gene3D" id="3.40.640.10">
    <property type="entry name" value="Type I PLP-dependent aspartate aminotransferase-like (Major domain)"/>
    <property type="match status" value="1"/>
</dbReference>
<dbReference type="PANTHER" id="PTHR43247">
    <property type="entry name" value="PHOSPHOSERINE AMINOTRANSFERASE"/>
    <property type="match status" value="1"/>
</dbReference>
<evidence type="ECO:0000256" key="10">
    <source>
        <dbReference type="ARBA" id="ARBA00047630"/>
    </source>
</evidence>
<evidence type="ECO:0000256" key="2">
    <source>
        <dbReference type="ARBA" id="ARBA00005099"/>
    </source>
</evidence>
<evidence type="ECO:0000256" key="1">
    <source>
        <dbReference type="ARBA" id="ARBA00004915"/>
    </source>
</evidence>
<dbReference type="GO" id="GO:0006564">
    <property type="term" value="P:L-serine biosynthetic process"/>
    <property type="evidence" value="ECO:0007669"/>
    <property type="project" value="UniProtKB-UniRule"/>
</dbReference>
<feature type="binding site" evidence="12">
    <location>
        <begin position="84"/>
        <end position="85"/>
    </location>
    <ligand>
        <name>pyridoxal 5'-phosphate</name>
        <dbReference type="ChEBI" id="CHEBI:597326"/>
    </ligand>
</feature>
<evidence type="ECO:0000256" key="8">
    <source>
        <dbReference type="ARBA" id="ARBA00023096"/>
    </source>
</evidence>
<feature type="modified residue" description="N6-(pyridoxal phosphate)lysine" evidence="12">
    <location>
        <position position="204"/>
    </location>
</feature>
<comment type="subcellular location">
    <subcellularLocation>
        <location evidence="12">Cytoplasm</location>
    </subcellularLocation>
</comment>
<evidence type="ECO:0000313" key="15">
    <source>
        <dbReference type="EMBL" id="MCU7548744.1"/>
    </source>
</evidence>
<dbReference type="InterPro" id="IPR020578">
    <property type="entry name" value="Aminotrans_V_PyrdxlP_BS"/>
</dbReference>
<dbReference type="PANTHER" id="PTHR43247:SF1">
    <property type="entry name" value="PHOSPHOSERINE AMINOTRANSFERASE"/>
    <property type="match status" value="1"/>
</dbReference>
<evidence type="ECO:0000313" key="16">
    <source>
        <dbReference type="Proteomes" id="UP001155483"/>
    </source>
</evidence>
<feature type="binding site" evidence="12">
    <location>
        <position position="180"/>
    </location>
    <ligand>
        <name>pyridoxal 5'-phosphate</name>
        <dbReference type="ChEBI" id="CHEBI:597326"/>
    </ligand>
</feature>
<comment type="cofactor">
    <cofactor evidence="12">
        <name>pyridoxal 5'-phosphate</name>
        <dbReference type="ChEBI" id="CHEBI:597326"/>
    </cofactor>
    <text evidence="12">Binds 1 pyridoxal phosphate per subunit.</text>
</comment>
<feature type="domain" description="Aminotransferase class V" evidence="14">
    <location>
        <begin position="14"/>
        <end position="354"/>
    </location>
</feature>
<dbReference type="GO" id="GO:0004648">
    <property type="term" value="F:O-phospho-L-serine:2-oxoglutarate aminotransferase activity"/>
    <property type="evidence" value="ECO:0007669"/>
    <property type="project" value="UniProtKB-UniRule"/>
</dbReference>
<dbReference type="InterPro" id="IPR015421">
    <property type="entry name" value="PyrdxlP-dep_Trfase_major"/>
</dbReference>
<evidence type="ECO:0000256" key="9">
    <source>
        <dbReference type="ARBA" id="ARBA00023299"/>
    </source>
</evidence>
<dbReference type="RefSeq" id="WP_279296187.1">
    <property type="nucleotide sequence ID" value="NZ_JAOTIF010000002.1"/>
</dbReference>
<evidence type="ECO:0000256" key="11">
    <source>
        <dbReference type="ARBA" id="ARBA00049007"/>
    </source>
</evidence>